<dbReference type="InterPro" id="IPR007271">
    <property type="entry name" value="Nuc_sug_transpt"/>
</dbReference>
<evidence type="ECO:0000313" key="7">
    <source>
        <dbReference type="EMBL" id="USW52435.1"/>
    </source>
</evidence>
<dbReference type="Pfam" id="PF04142">
    <property type="entry name" value="Nuc_sug_transp"/>
    <property type="match status" value="1"/>
</dbReference>
<evidence type="ECO:0000313" key="8">
    <source>
        <dbReference type="Proteomes" id="UP001056384"/>
    </source>
</evidence>
<dbReference type="NCBIfam" id="TIGR00803">
    <property type="entry name" value="nst"/>
    <property type="match status" value="2"/>
</dbReference>
<dbReference type="GO" id="GO:0015165">
    <property type="term" value="F:pyrimidine nucleotide-sugar transmembrane transporter activity"/>
    <property type="evidence" value="ECO:0007669"/>
    <property type="project" value="InterPro"/>
</dbReference>
<evidence type="ECO:0000256" key="5">
    <source>
        <dbReference type="SAM" id="MobiDB-lite"/>
    </source>
</evidence>
<keyword evidence="3 6" id="KW-1133">Transmembrane helix</keyword>
<evidence type="ECO:0000256" key="6">
    <source>
        <dbReference type="SAM" id="Phobius"/>
    </source>
</evidence>
<accession>A0A9Q9ATV7</accession>
<dbReference type="PIRSF" id="PIRSF005799">
    <property type="entry name" value="UDP-gal_transpt"/>
    <property type="match status" value="1"/>
</dbReference>
<name>A0A9Q9ATV7_9PEZI</name>
<dbReference type="OrthoDB" id="408493at2759"/>
<dbReference type="InterPro" id="IPR037185">
    <property type="entry name" value="EmrE-like"/>
</dbReference>
<dbReference type="SUPFAM" id="SSF103481">
    <property type="entry name" value="Multidrug resistance efflux transporter EmrE"/>
    <property type="match status" value="1"/>
</dbReference>
<keyword evidence="2 6" id="KW-0812">Transmembrane</keyword>
<feature type="transmembrane region" description="Helical" evidence="6">
    <location>
        <begin position="240"/>
        <end position="261"/>
    </location>
</feature>
<organism evidence="7 8">
    <name type="scientific">Septoria linicola</name>
    <dbReference type="NCBI Taxonomy" id="215465"/>
    <lineage>
        <taxon>Eukaryota</taxon>
        <taxon>Fungi</taxon>
        <taxon>Dikarya</taxon>
        <taxon>Ascomycota</taxon>
        <taxon>Pezizomycotina</taxon>
        <taxon>Dothideomycetes</taxon>
        <taxon>Dothideomycetidae</taxon>
        <taxon>Mycosphaerellales</taxon>
        <taxon>Mycosphaerellaceae</taxon>
        <taxon>Septoria</taxon>
    </lineage>
</organism>
<feature type="region of interest" description="Disordered" evidence="5">
    <location>
        <begin position="422"/>
        <end position="460"/>
    </location>
</feature>
<feature type="transmembrane region" description="Helical" evidence="6">
    <location>
        <begin position="367"/>
        <end position="383"/>
    </location>
</feature>
<dbReference type="Proteomes" id="UP001056384">
    <property type="component" value="Chromosome 4"/>
</dbReference>
<evidence type="ECO:0000256" key="4">
    <source>
        <dbReference type="ARBA" id="ARBA00023136"/>
    </source>
</evidence>
<dbReference type="PANTHER" id="PTHR10231">
    <property type="entry name" value="NUCLEOTIDE-SUGAR TRANSMEMBRANE TRANSPORTER"/>
    <property type="match status" value="1"/>
</dbReference>
<dbReference type="AlphaFoldDB" id="A0A9Q9ATV7"/>
<dbReference type="EMBL" id="CP099421">
    <property type="protein sequence ID" value="USW52435.1"/>
    <property type="molecule type" value="Genomic_DNA"/>
</dbReference>
<feature type="transmembrane region" description="Helical" evidence="6">
    <location>
        <begin position="344"/>
        <end position="361"/>
    </location>
</feature>
<feature type="transmembrane region" description="Helical" evidence="6">
    <location>
        <begin position="309"/>
        <end position="332"/>
    </location>
</feature>
<proteinExistence type="predicted"/>
<feature type="transmembrane region" description="Helical" evidence="6">
    <location>
        <begin position="20"/>
        <end position="38"/>
    </location>
</feature>
<evidence type="ECO:0000256" key="1">
    <source>
        <dbReference type="ARBA" id="ARBA00004141"/>
    </source>
</evidence>
<feature type="transmembrane region" description="Helical" evidence="6">
    <location>
        <begin position="134"/>
        <end position="151"/>
    </location>
</feature>
<evidence type="ECO:0000256" key="3">
    <source>
        <dbReference type="ARBA" id="ARBA00022989"/>
    </source>
</evidence>
<feature type="transmembrane region" description="Helical" evidence="6">
    <location>
        <begin position="163"/>
        <end position="181"/>
    </location>
</feature>
<reference evidence="7" key="1">
    <citation type="submission" date="2022-06" db="EMBL/GenBank/DDBJ databases">
        <title>Complete genome sequences of two strains of the flax pathogen Septoria linicola.</title>
        <authorList>
            <person name="Lapalu N."/>
            <person name="Simon A."/>
            <person name="Demenou B."/>
            <person name="Paumier D."/>
            <person name="Guillot M.-P."/>
            <person name="Gout L."/>
            <person name="Valade R."/>
        </authorList>
    </citation>
    <scope>NUCLEOTIDE SEQUENCE</scope>
    <source>
        <strain evidence="7">SE15195</strain>
    </source>
</reference>
<keyword evidence="8" id="KW-1185">Reference proteome</keyword>
<evidence type="ECO:0000256" key="2">
    <source>
        <dbReference type="ARBA" id="ARBA00022692"/>
    </source>
</evidence>
<protein>
    <submittedName>
        <fullName evidence="7">Nucleotide-sugar transporter</fullName>
    </submittedName>
</protein>
<feature type="transmembrane region" description="Helical" evidence="6">
    <location>
        <begin position="282"/>
        <end position="297"/>
    </location>
</feature>
<feature type="transmembrane region" description="Helical" evidence="6">
    <location>
        <begin position="50"/>
        <end position="73"/>
    </location>
</feature>
<comment type="subcellular location">
    <subcellularLocation>
        <location evidence="1">Membrane</location>
        <topology evidence="1">Multi-pass membrane protein</topology>
    </subcellularLocation>
</comment>
<sequence>MAVDATRRQAALGGILIKHITLIALVIQNAGLVLLLRYSRIMPLVNGERYFPSTAVLLAEVVKFSVFLSIALYETATSPHSSDTSTITELVNALFRAVFSGDSWKLAIPALLYSLQNTLQYVAAGNLDAATFSVAYQLKVASAAIFGVILLGRSLDGRKWMSLVLLAVGVVIVQLGTVSSQEGGPLSMKDLRDGVSFNPPRSIWELRDAGNAAAEQLNKRSATYEGIDEDVAAANPRMNATIGLAAAVLACGISGGAGVYFEKLLKSKDGPRTSIWIRNVQLSFYSLWPVLFLGVLFKDGEHLATRGFFAGYNWIVFLVIILQAAGGILVALTLNYADSASRSATTTASAVVIIVVSALLLEFPKSLLFLLGTLVTLAAAFIYQSTPDEKKMRPPPINVSQYEKNEEASYFDLEAVATAGKSPLRDPLREALSTSRPGTPSGERRLFRAKSSEWKKKREL</sequence>
<dbReference type="GO" id="GO:0000139">
    <property type="term" value="C:Golgi membrane"/>
    <property type="evidence" value="ECO:0007669"/>
    <property type="project" value="InterPro"/>
</dbReference>
<feature type="compositionally biased region" description="Basic and acidic residues" evidence="5">
    <location>
        <begin position="442"/>
        <end position="460"/>
    </location>
</feature>
<keyword evidence="4 6" id="KW-0472">Membrane</keyword>
<gene>
    <name evidence="7" type="ORF">Slin15195_G057540</name>
</gene>